<dbReference type="EMBL" id="JACSEA010000002">
    <property type="protein sequence ID" value="KAF7408010.1"/>
    <property type="molecule type" value="Genomic_DNA"/>
</dbReference>
<dbReference type="Proteomes" id="UP000614350">
    <property type="component" value="Unassembled WGS sequence"/>
</dbReference>
<keyword evidence="2" id="KW-1185">Reference proteome</keyword>
<reference evidence="1" key="1">
    <citation type="journal article" date="2020" name="G3 (Bethesda)">
        <title>High-Quality Assemblies for Three Invasive Social Wasps from the &lt;i&gt;Vespula&lt;/i&gt; Genus.</title>
        <authorList>
            <person name="Harrop T.W.R."/>
            <person name="Guhlin J."/>
            <person name="McLaughlin G.M."/>
            <person name="Permina E."/>
            <person name="Stockwell P."/>
            <person name="Gilligan J."/>
            <person name="Le Lec M.F."/>
            <person name="Gruber M.A.M."/>
            <person name="Quinn O."/>
            <person name="Lovegrove M."/>
            <person name="Duncan E.J."/>
            <person name="Remnant E.J."/>
            <person name="Van Eeckhoven J."/>
            <person name="Graham B."/>
            <person name="Knapp R.A."/>
            <person name="Langford K.W."/>
            <person name="Kronenberg Z."/>
            <person name="Press M.O."/>
            <person name="Eacker S.M."/>
            <person name="Wilson-Rankin E.E."/>
            <person name="Purcell J."/>
            <person name="Lester P.J."/>
            <person name="Dearden P.K."/>
        </authorList>
    </citation>
    <scope>NUCLEOTIDE SEQUENCE</scope>
    <source>
        <strain evidence="1">Marl-1</strain>
    </source>
</reference>
<proteinExistence type="predicted"/>
<dbReference type="AlphaFoldDB" id="A0A834KJX7"/>
<name>A0A834KJX7_VESVU</name>
<accession>A0A834KJX7</accession>
<sequence length="1042" mass="119785">MTSRLSELRNVIDYSSERSKFNFNCSVSGKMAQLIQDTNITSSLAFSKSLQNDDNVLDEKALLHEKEETDVILIHEYCDKELGNHKNEEVQNNKLHSTKSFEKVFSWLITFDKVMQSSIGKRSFHLLEQLLSIYVNNILKFMEINYIMTFEVIKLKKHMNIELRTSKRSKDPSKIAAKLFSALWIYLNKSKEHIFKVLLRIKLITKRYAKICDLIFSKSFTNLKTNGESMTGIKYIRYLFALKLWRKIKENSEETKQVDELAVAILGSHMPKMQAELLKLVPKLPLNCKNETLWLMQPNLFDLKQACNDFLILEEKIEMTEYNELLSTIKTERIHNYTNPETSINITKNKEIDSLGCISNINQKITLDESKLMKDICKENDNSIKSHIKKKVGKNKKFKFVPNVKPGEIIVIDFSKDNEECISLNKKKKNKCKKNLGWLRIVAKKYQKNQKLFIDDAKNIDTKEYADTVNKQNRLEDLQSSLTSLIGHDSFCNTLNFNERIINPCLIKKCVEDKTLSDNNERNVELYNQEPLINITDSSALRKKCEQSVNQKNSIGRCVDIVAFGLNAKAEEDFDLFSLDDNGSISMFKNISSSCSSPLFIQSDIKISESRECVSNLDFKNSDCESNDMRMEQVYDFQEADILKENSSKINTTNQTLMDEACISKDVPSNHLPIQTEDFFVPPYNNIPTSSLQLDFELLPTEQLIETFNSSLPFSQYDLVSNNPIPLDSQSTSTENDNINIQQIVTGLQSVEPYEQIQQNIKISSDCNQLYTDKEIMENTSNFWKQVELTDLDDTLPQKKSITLNFRKPNIIFKNDIETDQSVIMITQGVSEDTNLLYKVESEGNILIPTEKSCLKPLKGNITKSDTQISKIPLIQDKSMKEISTKISIRPNVRKLDITPFNEETSTKRRKVTSEFLPLLDASRVIYSTNTQTQAKDLLSGMKVCNVVNSLTIEIMASSEQRFYKNLFISILLITLYLYLKKHLLLLKYFSSSDNINYIIKEAYDGINGQNMHMIPPIAVKAYHAAYHVQASITTKEAKNLH</sequence>
<evidence type="ECO:0000313" key="1">
    <source>
        <dbReference type="EMBL" id="KAF7408010.1"/>
    </source>
</evidence>
<gene>
    <name evidence="1" type="ORF">HZH66_002547</name>
</gene>
<evidence type="ECO:0000313" key="2">
    <source>
        <dbReference type="Proteomes" id="UP000614350"/>
    </source>
</evidence>
<organism evidence="1 2">
    <name type="scientific">Vespula vulgaris</name>
    <name type="common">Yellow jacket</name>
    <name type="synonym">Wasp</name>
    <dbReference type="NCBI Taxonomy" id="7454"/>
    <lineage>
        <taxon>Eukaryota</taxon>
        <taxon>Metazoa</taxon>
        <taxon>Ecdysozoa</taxon>
        <taxon>Arthropoda</taxon>
        <taxon>Hexapoda</taxon>
        <taxon>Insecta</taxon>
        <taxon>Pterygota</taxon>
        <taxon>Neoptera</taxon>
        <taxon>Endopterygota</taxon>
        <taxon>Hymenoptera</taxon>
        <taxon>Apocrita</taxon>
        <taxon>Aculeata</taxon>
        <taxon>Vespoidea</taxon>
        <taxon>Vespidae</taxon>
        <taxon>Vespinae</taxon>
        <taxon>Vespula</taxon>
    </lineage>
</organism>
<comment type="caution">
    <text evidence="1">The sequence shown here is derived from an EMBL/GenBank/DDBJ whole genome shotgun (WGS) entry which is preliminary data.</text>
</comment>
<protein>
    <submittedName>
        <fullName evidence="1">Uncharacterized protein</fullName>
    </submittedName>
</protein>